<dbReference type="VEuPathDB" id="TrichDB:TVAG_406400"/>
<name>A2FNZ6_TRIV3</name>
<gene>
    <name evidence="1" type="ORF">TVAG_406400</name>
</gene>
<dbReference type="Proteomes" id="UP000001542">
    <property type="component" value="Unassembled WGS sequence"/>
</dbReference>
<dbReference type="KEGG" id="tva:4751094"/>
<reference evidence="1" key="1">
    <citation type="submission" date="2006-10" db="EMBL/GenBank/DDBJ databases">
        <authorList>
            <person name="Amadeo P."/>
            <person name="Zhao Q."/>
            <person name="Wortman J."/>
            <person name="Fraser-Liggett C."/>
            <person name="Carlton J."/>
        </authorList>
    </citation>
    <scope>NUCLEOTIDE SEQUENCE</scope>
    <source>
        <strain evidence="1">G3</strain>
    </source>
</reference>
<evidence type="ECO:0000313" key="1">
    <source>
        <dbReference type="EMBL" id="EAX93376.1"/>
    </source>
</evidence>
<organism evidence="1 2">
    <name type="scientific">Trichomonas vaginalis (strain ATCC PRA-98 / G3)</name>
    <dbReference type="NCBI Taxonomy" id="412133"/>
    <lineage>
        <taxon>Eukaryota</taxon>
        <taxon>Metamonada</taxon>
        <taxon>Parabasalia</taxon>
        <taxon>Trichomonadida</taxon>
        <taxon>Trichomonadidae</taxon>
        <taxon>Trichomonas</taxon>
    </lineage>
</organism>
<dbReference type="VEuPathDB" id="TrichDB:TVAGG3_0709510"/>
<dbReference type="EMBL" id="DS113916">
    <property type="protein sequence ID" value="EAX93376.1"/>
    <property type="molecule type" value="Genomic_DNA"/>
</dbReference>
<protein>
    <submittedName>
        <fullName evidence="1">Uncharacterized protein</fullName>
    </submittedName>
</protein>
<keyword evidence="2" id="KW-1185">Reference proteome</keyword>
<reference evidence="1" key="2">
    <citation type="journal article" date="2007" name="Science">
        <title>Draft genome sequence of the sexually transmitted pathogen Trichomonas vaginalis.</title>
        <authorList>
            <person name="Carlton J.M."/>
            <person name="Hirt R.P."/>
            <person name="Silva J.C."/>
            <person name="Delcher A.L."/>
            <person name="Schatz M."/>
            <person name="Zhao Q."/>
            <person name="Wortman J.R."/>
            <person name="Bidwell S.L."/>
            <person name="Alsmark U.C.M."/>
            <person name="Besteiro S."/>
            <person name="Sicheritz-Ponten T."/>
            <person name="Noel C.J."/>
            <person name="Dacks J.B."/>
            <person name="Foster P.G."/>
            <person name="Simillion C."/>
            <person name="Van de Peer Y."/>
            <person name="Miranda-Saavedra D."/>
            <person name="Barton G.J."/>
            <person name="Westrop G.D."/>
            <person name="Mueller S."/>
            <person name="Dessi D."/>
            <person name="Fiori P.L."/>
            <person name="Ren Q."/>
            <person name="Paulsen I."/>
            <person name="Zhang H."/>
            <person name="Bastida-Corcuera F.D."/>
            <person name="Simoes-Barbosa A."/>
            <person name="Brown M.T."/>
            <person name="Hayes R.D."/>
            <person name="Mukherjee M."/>
            <person name="Okumura C.Y."/>
            <person name="Schneider R."/>
            <person name="Smith A.J."/>
            <person name="Vanacova S."/>
            <person name="Villalvazo M."/>
            <person name="Haas B.J."/>
            <person name="Pertea M."/>
            <person name="Feldblyum T.V."/>
            <person name="Utterback T.R."/>
            <person name="Shu C.L."/>
            <person name="Osoegawa K."/>
            <person name="de Jong P.J."/>
            <person name="Hrdy I."/>
            <person name="Horvathova L."/>
            <person name="Zubacova Z."/>
            <person name="Dolezal P."/>
            <person name="Malik S.B."/>
            <person name="Logsdon J.M. Jr."/>
            <person name="Henze K."/>
            <person name="Gupta A."/>
            <person name="Wang C.C."/>
            <person name="Dunne R.L."/>
            <person name="Upcroft J.A."/>
            <person name="Upcroft P."/>
            <person name="White O."/>
            <person name="Salzberg S.L."/>
            <person name="Tang P."/>
            <person name="Chiu C.-H."/>
            <person name="Lee Y.-S."/>
            <person name="Embley T.M."/>
            <person name="Coombs G.H."/>
            <person name="Mottram J.C."/>
            <person name="Tachezy J."/>
            <person name="Fraser-Liggett C.M."/>
            <person name="Johnson P.J."/>
        </authorList>
    </citation>
    <scope>NUCLEOTIDE SEQUENCE [LARGE SCALE GENOMIC DNA]</scope>
    <source>
        <strain evidence="1">G3</strain>
    </source>
</reference>
<accession>A2FNZ6</accession>
<dbReference type="AlphaFoldDB" id="A2FNZ6"/>
<evidence type="ECO:0000313" key="2">
    <source>
        <dbReference type="Proteomes" id="UP000001542"/>
    </source>
</evidence>
<sequence length="201" mass="23997">MYLISRGGEYASAYSNYHSDDYYNYEYYTNMDPRIHTRNNWLLIYWKDKLVDVDEVVHLYVTFTPNPQIKQSPKVIMNTQLEENYPTKHNLLLEGRCEGYENDQSIVLYYQYNWGKIVKLNEFNITDELKSIDFSFDLILESYRAARIINVWAVTKDAAMTNYYSKYIYTGRKPVLYIITPPKKLYYKDNTIYVDFAGNCD</sequence>
<proteinExistence type="predicted"/>
<dbReference type="InParanoid" id="A2FNZ6"/>
<dbReference type="RefSeq" id="XP_001306306.1">
    <property type="nucleotide sequence ID" value="XM_001306305.1"/>
</dbReference>